<organism evidence="1 2">
    <name type="scientific">Meloidogyne enterolobii</name>
    <name type="common">Root-knot nematode worm</name>
    <name type="synonym">Meloidogyne mayaguensis</name>
    <dbReference type="NCBI Taxonomy" id="390850"/>
    <lineage>
        <taxon>Eukaryota</taxon>
        <taxon>Metazoa</taxon>
        <taxon>Ecdysozoa</taxon>
        <taxon>Nematoda</taxon>
        <taxon>Chromadorea</taxon>
        <taxon>Rhabditida</taxon>
        <taxon>Tylenchina</taxon>
        <taxon>Tylenchomorpha</taxon>
        <taxon>Tylenchoidea</taxon>
        <taxon>Meloidogynidae</taxon>
        <taxon>Meloidogyninae</taxon>
        <taxon>Meloidogyne</taxon>
    </lineage>
</organism>
<reference evidence="1" key="1">
    <citation type="submission" date="2023-11" db="EMBL/GenBank/DDBJ databases">
        <authorList>
            <person name="Poullet M."/>
        </authorList>
    </citation>
    <scope>NUCLEOTIDE SEQUENCE</scope>
    <source>
        <strain evidence="1">E1834</strain>
    </source>
</reference>
<dbReference type="Proteomes" id="UP001497535">
    <property type="component" value="Unassembled WGS sequence"/>
</dbReference>
<name>A0ACB1AE90_MELEN</name>
<gene>
    <name evidence="1" type="ORF">MENTE1834_LOCUS36558</name>
</gene>
<dbReference type="EMBL" id="CAVMJV010000075">
    <property type="protein sequence ID" value="CAK5088867.1"/>
    <property type="molecule type" value="Genomic_DNA"/>
</dbReference>
<keyword evidence="2" id="KW-1185">Reference proteome</keyword>
<evidence type="ECO:0000313" key="1">
    <source>
        <dbReference type="EMBL" id="CAK5088867.1"/>
    </source>
</evidence>
<accession>A0ACB1AE90</accession>
<proteinExistence type="predicted"/>
<protein>
    <submittedName>
        <fullName evidence="1">Uncharacterized protein</fullName>
    </submittedName>
</protein>
<comment type="caution">
    <text evidence="1">The sequence shown here is derived from an EMBL/GenBank/DDBJ whole genome shotgun (WGS) entry which is preliminary data.</text>
</comment>
<evidence type="ECO:0000313" key="2">
    <source>
        <dbReference type="Proteomes" id="UP001497535"/>
    </source>
</evidence>
<sequence>MNNTQNDVADSRARSQTDTALMLSRLKYPEHTGQADSVKVPILPYKRRLYELFTLIEREMDSIHLENCELRLRLEEVYPNERIVNEKDTSIQRELSEHVSNTSFQKNENDYFNQAIETSISGKRSGRQQKWKSAFKNPSGKLALKVGSSVPESKNRFVQNFKGHTDGVWDVCTAKVGNFNVLASASADQTSKIWLAENGSQPIVNYSAHNGSVNSVAIRCDQNTYSGCQPTFLTCSGDRSSHIWRVNFDQITERLHENDFQNAELPPLQQIHQPLLKLTGFYFLVFKFIFQLLGHSDVVTDGDWLFGGDEIITVSWDRTANLFDAETGKIVKTLSGHDQELTKCSVHPSQKLLATASRDFTFRLWDFREPIHSVAVFQGHNDSVTSVVFSHLHHIVSGSDDKTVKVWDLRNMRSPISAIRLNIAVNKISICNSKNLLAIPLDNRNIYIYDMNGSRMTRIPRSAGKVFLIYFLRNFLYRGKNQEAYRKYKWVCHHRLVSACTWLSDNLLNNLITCGFDKQIIGWRVHLPASNFPKS</sequence>